<evidence type="ECO:0000256" key="3">
    <source>
        <dbReference type="ARBA" id="ARBA00023110"/>
    </source>
</evidence>
<dbReference type="SUPFAM" id="SSF54534">
    <property type="entry name" value="FKBP-like"/>
    <property type="match status" value="1"/>
</dbReference>
<dbReference type="Gene3D" id="1.10.287.460">
    <property type="entry name" value="Peptidyl-prolyl cis-trans isomerase, FKBP-type, N-terminal domain"/>
    <property type="match status" value="1"/>
</dbReference>
<name>A0ABY9X7J4_9BACT</name>
<keyword evidence="10" id="KW-1185">Reference proteome</keyword>
<organism evidence="9 10">
    <name type="scientific">Archangium minus</name>
    <dbReference type="NCBI Taxonomy" id="83450"/>
    <lineage>
        <taxon>Bacteria</taxon>
        <taxon>Pseudomonadati</taxon>
        <taxon>Myxococcota</taxon>
        <taxon>Myxococcia</taxon>
        <taxon>Myxococcales</taxon>
        <taxon>Cystobacterineae</taxon>
        <taxon>Archangiaceae</taxon>
        <taxon>Archangium</taxon>
    </lineage>
</organism>
<evidence type="ECO:0000313" key="9">
    <source>
        <dbReference type="EMBL" id="WNG51378.1"/>
    </source>
</evidence>
<comment type="catalytic activity">
    <reaction evidence="1 5 6">
        <text>[protein]-peptidylproline (omega=180) = [protein]-peptidylproline (omega=0)</text>
        <dbReference type="Rhea" id="RHEA:16237"/>
        <dbReference type="Rhea" id="RHEA-COMP:10747"/>
        <dbReference type="Rhea" id="RHEA-COMP:10748"/>
        <dbReference type="ChEBI" id="CHEBI:83833"/>
        <dbReference type="ChEBI" id="CHEBI:83834"/>
        <dbReference type="EC" id="5.2.1.8"/>
    </reaction>
</comment>
<dbReference type="Pfam" id="PF01346">
    <property type="entry name" value="FKBP_N"/>
    <property type="match status" value="1"/>
</dbReference>
<evidence type="ECO:0000256" key="7">
    <source>
        <dbReference type="SAM" id="MobiDB-lite"/>
    </source>
</evidence>
<dbReference type="InterPro" id="IPR036944">
    <property type="entry name" value="PPIase_FKBP_N_sf"/>
</dbReference>
<evidence type="ECO:0000313" key="10">
    <source>
        <dbReference type="Proteomes" id="UP001611383"/>
    </source>
</evidence>
<feature type="domain" description="PPIase FKBP-type" evidence="8">
    <location>
        <begin position="144"/>
        <end position="229"/>
    </location>
</feature>
<dbReference type="InterPro" id="IPR001179">
    <property type="entry name" value="PPIase_FKBP_dom"/>
</dbReference>
<reference evidence="9 10" key="1">
    <citation type="submission" date="2019-08" db="EMBL/GenBank/DDBJ databases">
        <title>Archangium and Cystobacter genomes.</title>
        <authorList>
            <person name="Chen I.-C.K."/>
            <person name="Wielgoss S."/>
        </authorList>
    </citation>
    <scope>NUCLEOTIDE SEQUENCE [LARGE SCALE GENOMIC DNA]</scope>
    <source>
        <strain evidence="9 10">Cbm 6</strain>
    </source>
</reference>
<dbReference type="EC" id="5.2.1.8" evidence="6"/>
<evidence type="ECO:0000256" key="2">
    <source>
        <dbReference type="ARBA" id="ARBA00006577"/>
    </source>
</evidence>
<dbReference type="RefSeq" id="WP_395811579.1">
    <property type="nucleotide sequence ID" value="NZ_CP043494.1"/>
</dbReference>
<dbReference type="InterPro" id="IPR000774">
    <property type="entry name" value="PPIase_FKBP_N"/>
</dbReference>
<protein>
    <recommendedName>
        <fullName evidence="6">Peptidyl-prolyl cis-trans isomerase</fullName>
        <ecNumber evidence="6">5.2.1.8</ecNumber>
    </recommendedName>
</protein>
<dbReference type="Proteomes" id="UP001611383">
    <property type="component" value="Chromosome"/>
</dbReference>
<evidence type="ECO:0000256" key="5">
    <source>
        <dbReference type="PROSITE-ProRule" id="PRU00277"/>
    </source>
</evidence>
<dbReference type="PANTHER" id="PTHR43811">
    <property type="entry name" value="FKBP-TYPE PEPTIDYL-PROLYL CIS-TRANS ISOMERASE FKPA"/>
    <property type="match status" value="1"/>
</dbReference>
<sequence>MQKFLVVALMLAVAGCQQQGSSGAGGSGAGANPQTDDQKTFYALGLTLGRQIQVFDMTPEELEFVKAGLSAQVAGKEPVVDIQTYGPKLQELARTRSTARATKEKEKSKEFLEKAAKEEGAQRTESGLIFKSLQEGTGAQPTATDIVKVNYRGTLPDGKEFDSSYKRNEPAQFPLNGVIRCWTEGLQKMKVGGKAKLVCPSDLAYGDRGTPGIPGGSALVFEVELLDVQKNEPPPGMPGAPGGAPQGQPGGAPQGQPAQKK</sequence>
<keyword evidence="4 5" id="KW-0413">Isomerase</keyword>
<evidence type="ECO:0000256" key="1">
    <source>
        <dbReference type="ARBA" id="ARBA00000971"/>
    </source>
</evidence>
<evidence type="ECO:0000259" key="8">
    <source>
        <dbReference type="PROSITE" id="PS50059"/>
    </source>
</evidence>
<proteinExistence type="inferred from homology"/>
<dbReference type="EMBL" id="CP043494">
    <property type="protein sequence ID" value="WNG51378.1"/>
    <property type="molecule type" value="Genomic_DNA"/>
</dbReference>
<dbReference type="Gene3D" id="3.10.50.40">
    <property type="match status" value="1"/>
</dbReference>
<dbReference type="Pfam" id="PF00254">
    <property type="entry name" value="FKBP_C"/>
    <property type="match status" value="1"/>
</dbReference>
<dbReference type="PROSITE" id="PS51257">
    <property type="entry name" value="PROKAR_LIPOPROTEIN"/>
    <property type="match status" value="1"/>
</dbReference>
<evidence type="ECO:0000256" key="4">
    <source>
        <dbReference type="ARBA" id="ARBA00023235"/>
    </source>
</evidence>
<feature type="region of interest" description="Disordered" evidence="7">
    <location>
        <begin position="226"/>
        <end position="261"/>
    </location>
</feature>
<gene>
    <name evidence="9" type="ORF">F0U60_50040</name>
</gene>
<evidence type="ECO:0000256" key="6">
    <source>
        <dbReference type="RuleBase" id="RU003915"/>
    </source>
</evidence>
<comment type="similarity">
    <text evidence="2 6">Belongs to the FKBP-type PPIase family.</text>
</comment>
<dbReference type="PANTHER" id="PTHR43811:SF19">
    <property type="entry name" value="39 KDA FK506-BINDING NUCLEAR PROTEIN"/>
    <property type="match status" value="1"/>
</dbReference>
<dbReference type="InterPro" id="IPR046357">
    <property type="entry name" value="PPIase_dom_sf"/>
</dbReference>
<accession>A0ABY9X7J4</accession>
<dbReference type="PROSITE" id="PS50059">
    <property type="entry name" value="FKBP_PPIASE"/>
    <property type="match status" value="1"/>
</dbReference>
<feature type="compositionally biased region" description="Gly residues" evidence="7">
    <location>
        <begin position="239"/>
        <end position="253"/>
    </location>
</feature>
<keyword evidence="3 5" id="KW-0697">Rotamase</keyword>
<dbReference type="GO" id="GO:0016853">
    <property type="term" value="F:isomerase activity"/>
    <property type="evidence" value="ECO:0007669"/>
    <property type="project" value="UniProtKB-KW"/>
</dbReference>